<reference evidence="1 2" key="2">
    <citation type="journal article" date="2017" name="Front. Plant Sci.">
        <title>Gene Classification and Mining of Molecular Markers Useful in Red Clover (Trifolium pratense) Breeding.</title>
        <authorList>
            <person name="Istvanek J."/>
            <person name="Dluhosova J."/>
            <person name="Dluhos P."/>
            <person name="Patkova L."/>
            <person name="Nedelnik J."/>
            <person name="Repkova J."/>
        </authorList>
    </citation>
    <scope>NUCLEOTIDE SEQUENCE [LARGE SCALE GENOMIC DNA]</scope>
    <source>
        <strain evidence="2">cv. Tatra</strain>
        <tissue evidence="1">Young leaves</tissue>
    </source>
</reference>
<comment type="caution">
    <text evidence="1">The sequence shown here is derived from an EMBL/GenBank/DDBJ whole genome shotgun (WGS) entry which is preliminary data.</text>
</comment>
<dbReference type="AlphaFoldDB" id="A0A2K3KIG2"/>
<protein>
    <submittedName>
        <fullName evidence="1">Uncharacterized protein</fullName>
    </submittedName>
</protein>
<proteinExistence type="predicted"/>
<evidence type="ECO:0000313" key="2">
    <source>
        <dbReference type="Proteomes" id="UP000236291"/>
    </source>
</evidence>
<organism evidence="1 2">
    <name type="scientific">Trifolium pratense</name>
    <name type="common">Red clover</name>
    <dbReference type="NCBI Taxonomy" id="57577"/>
    <lineage>
        <taxon>Eukaryota</taxon>
        <taxon>Viridiplantae</taxon>
        <taxon>Streptophyta</taxon>
        <taxon>Embryophyta</taxon>
        <taxon>Tracheophyta</taxon>
        <taxon>Spermatophyta</taxon>
        <taxon>Magnoliopsida</taxon>
        <taxon>eudicotyledons</taxon>
        <taxon>Gunneridae</taxon>
        <taxon>Pentapetalae</taxon>
        <taxon>rosids</taxon>
        <taxon>fabids</taxon>
        <taxon>Fabales</taxon>
        <taxon>Fabaceae</taxon>
        <taxon>Papilionoideae</taxon>
        <taxon>50 kb inversion clade</taxon>
        <taxon>NPAAA clade</taxon>
        <taxon>Hologalegina</taxon>
        <taxon>IRL clade</taxon>
        <taxon>Trifolieae</taxon>
        <taxon>Trifolium</taxon>
    </lineage>
</organism>
<reference evidence="1 2" key="1">
    <citation type="journal article" date="2014" name="Am. J. Bot.">
        <title>Genome assembly and annotation for red clover (Trifolium pratense; Fabaceae).</title>
        <authorList>
            <person name="Istvanek J."/>
            <person name="Jaros M."/>
            <person name="Krenek A."/>
            <person name="Repkova J."/>
        </authorList>
    </citation>
    <scope>NUCLEOTIDE SEQUENCE [LARGE SCALE GENOMIC DNA]</scope>
    <source>
        <strain evidence="2">cv. Tatra</strain>
        <tissue evidence="1">Young leaves</tissue>
    </source>
</reference>
<name>A0A2K3KIG2_TRIPR</name>
<accession>A0A2K3KIG2</accession>
<gene>
    <name evidence="1" type="ORF">L195_g062887</name>
</gene>
<evidence type="ECO:0000313" key="1">
    <source>
        <dbReference type="EMBL" id="PNX66081.1"/>
    </source>
</evidence>
<sequence length="51" mass="5158">MDWPGGEGSNPPGATSCVGNVIQRKTLASNGLVGGRIGVPGSVGLWTETEF</sequence>
<dbReference type="EMBL" id="ASHM01188366">
    <property type="protein sequence ID" value="PNX66081.1"/>
    <property type="molecule type" value="Genomic_DNA"/>
</dbReference>
<dbReference type="Proteomes" id="UP000236291">
    <property type="component" value="Unassembled WGS sequence"/>
</dbReference>